<comment type="caution">
    <text evidence="2">The sequence shown here is derived from an EMBL/GenBank/DDBJ whole genome shotgun (WGS) entry which is preliminary data.</text>
</comment>
<evidence type="ECO:0000256" key="1">
    <source>
        <dbReference type="SAM" id="MobiDB-lite"/>
    </source>
</evidence>
<reference evidence="2 3" key="1">
    <citation type="submission" date="2012-02" db="EMBL/GenBank/DDBJ databases">
        <title>Whole genome shotgun sequence of Mobilicoccus pelagius NBRC 104925.</title>
        <authorList>
            <person name="Yoshida Y."/>
            <person name="Hosoyama A."/>
            <person name="Tsuchikane K."/>
            <person name="Katsumata H."/>
            <person name="Yamazaki S."/>
            <person name="Fujita N."/>
        </authorList>
    </citation>
    <scope>NUCLEOTIDE SEQUENCE [LARGE SCALE GENOMIC DNA]</scope>
    <source>
        <strain evidence="2 3">NBRC 104925</strain>
    </source>
</reference>
<dbReference type="EMBL" id="BAFE01000089">
    <property type="protein sequence ID" value="GAB49490.1"/>
    <property type="molecule type" value="Genomic_DNA"/>
</dbReference>
<dbReference type="Proteomes" id="UP000004367">
    <property type="component" value="Unassembled WGS sequence"/>
</dbReference>
<sequence length="229" mass="24489">MVSGAAEEAWRRCRAVWPRAENVPPLVVLPPTPGRSDGSGSGGARPAATTVTVGEAPTSETWIVMAPESWGELSEEGRIVVLTHECVHVALAAGPRPRAPRWLVEGVADDLAYRRSTVPVEAVLAPLRRDVAVHGAPRHLPRDEEFEVAGAGRDAVLLAYAQALSAVRTYADLHGEDAAVDLVRGRAGGGGVDRVPLEQGLLPVWRQQLERGRPDPTRGSDRPRPGRRG</sequence>
<evidence type="ECO:0008006" key="4">
    <source>
        <dbReference type="Google" id="ProtNLM"/>
    </source>
</evidence>
<organism evidence="2 3">
    <name type="scientific">Mobilicoccus pelagius NBRC 104925</name>
    <dbReference type="NCBI Taxonomy" id="1089455"/>
    <lineage>
        <taxon>Bacteria</taxon>
        <taxon>Bacillati</taxon>
        <taxon>Actinomycetota</taxon>
        <taxon>Actinomycetes</taxon>
        <taxon>Micrococcales</taxon>
        <taxon>Dermatophilaceae</taxon>
        <taxon>Mobilicoccus</taxon>
    </lineage>
</organism>
<dbReference type="STRING" id="1089455.MOPEL_130_00970"/>
<protein>
    <recommendedName>
        <fullName evidence="4">Metallopeptidase domain-containing protein</fullName>
    </recommendedName>
</protein>
<dbReference type="AlphaFoldDB" id="H5UUT2"/>
<feature type="region of interest" description="Disordered" evidence="1">
    <location>
        <begin position="205"/>
        <end position="229"/>
    </location>
</feature>
<feature type="compositionally biased region" description="Basic and acidic residues" evidence="1">
    <location>
        <begin position="208"/>
        <end position="229"/>
    </location>
</feature>
<dbReference type="eggNOG" id="COG3975">
    <property type="taxonomic scope" value="Bacteria"/>
</dbReference>
<proteinExistence type="predicted"/>
<feature type="region of interest" description="Disordered" evidence="1">
    <location>
        <begin position="25"/>
        <end position="51"/>
    </location>
</feature>
<gene>
    <name evidence="2" type="ORF">MOPEL_130_00970</name>
</gene>
<evidence type="ECO:0000313" key="2">
    <source>
        <dbReference type="EMBL" id="GAB49490.1"/>
    </source>
</evidence>
<accession>H5UUT2</accession>
<evidence type="ECO:0000313" key="3">
    <source>
        <dbReference type="Proteomes" id="UP000004367"/>
    </source>
</evidence>
<name>H5UUT2_9MICO</name>
<keyword evidence="3" id="KW-1185">Reference proteome</keyword>